<evidence type="ECO:0000256" key="7">
    <source>
        <dbReference type="ARBA" id="ARBA00022801"/>
    </source>
</evidence>
<keyword evidence="20" id="KW-1185">Reference proteome</keyword>
<dbReference type="Proteomes" id="UP001141434">
    <property type="component" value="Unassembled WGS sequence"/>
</dbReference>
<keyword evidence="7 16" id="KW-0378">Hydrolase</keyword>
<evidence type="ECO:0000313" key="19">
    <source>
        <dbReference type="EMBL" id="KAJ5095841.1"/>
    </source>
</evidence>
<evidence type="ECO:0000256" key="15">
    <source>
        <dbReference type="ARBA" id="ARBA00042322"/>
    </source>
</evidence>
<feature type="signal peptide" evidence="17">
    <location>
        <begin position="1"/>
        <end position="18"/>
    </location>
</feature>
<dbReference type="InterPro" id="IPR001547">
    <property type="entry name" value="Glyco_hydro_5"/>
</dbReference>
<dbReference type="GeneID" id="81394947"/>
<comment type="catalytic activity">
    <reaction evidence="1">
        <text>Endohydrolysis of (1-&gt;4)-beta-D-glucosidic linkages in cellulose, lichenin and cereal beta-D-glucans.</text>
        <dbReference type="EC" id="3.2.1.4"/>
    </reaction>
</comment>
<dbReference type="GO" id="GO:0008810">
    <property type="term" value="F:cellulase activity"/>
    <property type="evidence" value="ECO:0007669"/>
    <property type="project" value="UniProtKB-EC"/>
</dbReference>
<comment type="subcellular location">
    <subcellularLocation>
        <location evidence="2">Secreted</location>
    </subcellularLocation>
</comment>
<evidence type="ECO:0000256" key="8">
    <source>
        <dbReference type="ARBA" id="ARBA00023001"/>
    </source>
</evidence>
<reference evidence="19" key="1">
    <citation type="submission" date="2022-11" db="EMBL/GenBank/DDBJ databases">
        <authorList>
            <person name="Petersen C."/>
        </authorList>
    </citation>
    <scope>NUCLEOTIDE SEQUENCE</scope>
    <source>
        <strain evidence="19">IBT 34128</strain>
    </source>
</reference>
<dbReference type="PANTHER" id="PTHR34142:SF6">
    <property type="entry name" value="ENDO-BETA-1,4-GLUCANASE B"/>
    <property type="match status" value="1"/>
</dbReference>
<dbReference type="RefSeq" id="XP_056511392.1">
    <property type="nucleotide sequence ID" value="XM_056655779.1"/>
</dbReference>
<evidence type="ECO:0000256" key="17">
    <source>
        <dbReference type="SAM" id="SignalP"/>
    </source>
</evidence>
<evidence type="ECO:0000256" key="1">
    <source>
        <dbReference type="ARBA" id="ARBA00000966"/>
    </source>
</evidence>
<evidence type="ECO:0000256" key="14">
    <source>
        <dbReference type="ARBA" id="ARBA00041735"/>
    </source>
</evidence>
<keyword evidence="5" id="KW-0964">Secreted</keyword>
<evidence type="ECO:0000256" key="12">
    <source>
        <dbReference type="ARBA" id="ARBA00023326"/>
    </source>
</evidence>
<keyword evidence="8" id="KW-0136">Cellulose degradation</keyword>
<evidence type="ECO:0000256" key="5">
    <source>
        <dbReference type="ARBA" id="ARBA00022525"/>
    </source>
</evidence>
<comment type="caution">
    <text evidence="19">The sequence shown here is derived from an EMBL/GenBank/DDBJ whole genome shotgun (WGS) entry which is preliminary data.</text>
</comment>
<dbReference type="InterPro" id="IPR017853">
    <property type="entry name" value="GH"/>
</dbReference>
<accession>A0A9W9F912</accession>
<evidence type="ECO:0000256" key="10">
    <source>
        <dbReference type="ARBA" id="ARBA00023277"/>
    </source>
</evidence>
<dbReference type="EC" id="3.2.1.4" evidence="4"/>
<dbReference type="Gene3D" id="3.20.20.80">
    <property type="entry name" value="Glycosidases"/>
    <property type="match status" value="2"/>
</dbReference>
<dbReference type="OrthoDB" id="5823761at2759"/>
<feature type="domain" description="Glycoside hydrolase family 5" evidence="18">
    <location>
        <begin position="84"/>
        <end position="241"/>
    </location>
</feature>
<keyword evidence="11 16" id="KW-0326">Glycosidase</keyword>
<gene>
    <name evidence="19" type="ORF">NUU61_005197</name>
</gene>
<dbReference type="SUPFAM" id="SSF51445">
    <property type="entry name" value="(Trans)glycosidases"/>
    <property type="match status" value="1"/>
</dbReference>
<dbReference type="GO" id="GO:0030245">
    <property type="term" value="P:cellulose catabolic process"/>
    <property type="evidence" value="ECO:0007669"/>
    <property type="project" value="UniProtKB-KW"/>
</dbReference>
<dbReference type="PANTHER" id="PTHR34142">
    <property type="entry name" value="ENDO-BETA-1,4-GLUCANASE A"/>
    <property type="match status" value="1"/>
</dbReference>
<dbReference type="EMBL" id="JAPMSZ010000007">
    <property type="protein sequence ID" value="KAJ5095841.1"/>
    <property type="molecule type" value="Genomic_DNA"/>
</dbReference>
<evidence type="ECO:0000313" key="20">
    <source>
        <dbReference type="Proteomes" id="UP001141434"/>
    </source>
</evidence>
<evidence type="ECO:0000256" key="16">
    <source>
        <dbReference type="RuleBase" id="RU361153"/>
    </source>
</evidence>
<dbReference type="GO" id="GO:0005576">
    <property type="term" value="C:extracellular region"/>
    <property type="evidence" value="ECO:0007669"/>
    <property type="project" value="UniProtKB-SubCell"/>
</dbReference>
<protein>
    <recommendedName>
        <fullName evidence="4">cellulase</fullName>
        <ecNumber evidence="4">3.2.1.4</ecNumber>
    </recommendedName>
    <alternativeName>
        <fullName evidence="14">Carboxymethylcellulase B</fullName>
    </alternativeName>
    <alternativeName>
        <fullName evidence="15">Cellulase B</fullName>
    </alternativeName>
</protein>
<keyword evidence="12" id="KW-0624">Polysaccharide degradation</keyword>
<name>A0A9W9F912_9EURO</name>
<evidence type="ECO:0000256" key="13">
    <source>
        <dbReference type="ARBA" id="ARBA00025192"/>
    </source>
</evidence>
<keyword evidence="6 17" id="KW-0732">Signal</keyword>
<evidence type="ECO:0000259" key="18">
    <source>
        <dbReference type="Pfam" id="PF00150"/>
    </source>
</evidence>
<feature type="chain" id="PRO_5040880462" description="cellulase" evidence="17">
    <location>
        <begin position="19"/>
        <end position="260"/>
    </location>
</feature>
<sequence length="260" mass="28249">MRFQYLALLAAATGFAAAAPAKGHAKRASPFRWFGSNEAGAEFGESNLPGVWGTDYIFPDPSTIQTLIGKGMNIFRNLTSVSKEAFWKTVVGEFKSNKRVIFDTNNEYHDMDQDLVLRLNQAAIDGIRGAGATTQYIFVEGNSWSGAWTWKDINDNMKDLTHPQDKIVYEMHQYLDSDGSGTNEACVSTTIGAERVAGATQWLKDNGKVGILGEFAGVVNDQCKTAITGMLDYLAGQTEVWLGGGGVVVGSWAVVGRLYV</sequence>
<evidence type="ECO:0000256" key="3">
    <source>
        <dbReference type="ARBA" id="ARBA00005641"/>
    </source>
</evidence>
<comment type="function">
    <text evidence="13">Has endoglucanase activity on substrates containing beta-1,4 glycosidic bonds, like in carboxymethylcellulose (CMC), hydroxyethylcellulose (HEC) and beta-glucan. Involved in the degradation of complex natural cellulosic substrates.</text>
</comment>
<evidence type="ECO:0000256" key="6">
    <source>
        <dbReference type="ARBA" id="ARBA00022729"/>
    </source>
</evidence>
<evidence type="ECO:0000256" key="2">
    <source>
        <dbReference type="ARBA" id="ARBA00004613"/>
    </source>
</evidence>
<evidence type="ECO:0000256" key="4">
    <source>
        <dbReference type="ARBA" id="ARBA00012601"/>
    </source>
</evidence>
<reference evidence="19" key="2">
    <citation type="journal article" date="2023" name="IMA Fungus">
        <title>Comparative genomic study of the Penicillium genus elucidates a diverse pangenome and 15 lateral gene transfer events.</title>
        <authorList>
            <person name="Petersen C."/>
            <person name="Sorensen T."/>
            <person name="Nielsen M.R."/>
            <person name="Sondergaard T.E."/>
            <person name="Sorensen J.L."/>
            <person name="Fitzpatrick D.A."/>
            <person name="Frisvad J.C."/>
            <person name="Nielsen K.L."/>
        </authorList>
    </citation>
    <scope>NUCLEOTIDE SEQUENCE</scope>
    <source>
        <strain evidence="19">IBT 34128</strain>
    </source>
</reference>
<proteinExistence type="inferred from homology"/>
<comment type="similarity">
    <text evidence="3 16">Belongs to the glycosyl hydrolase 5 (cellulase A) family.</text>
</comment>
<evidence type="ECO:0000256" key="11">
    <source>
        <dbReference type="ARBA" id="ARBA00023295"/>
    </source>
</evidence>
<dbReference type="Pfam" id="PF00150">
    <property type="entry name" value="Cellulase"/>
    <property type="match status" value="1"/>
</dbReference>
<dbReference type="AlphaFoldDB" id="A0A9W9F912"/>
<keyword evidence="9" id="KW-0325">Glycoprotein</keyword>
<evidence type="ECO:0000256" key="9">
    <source>
        <dbReference type="ARBA" id="ARBA00023180"/>
    </source>
</evidence>
<organism evidence="19 20">
    <name type="scientific">Penicillium alfredii</name>
    <dbReference type="NCBI Taxonomy" id="1506179"/>
    <lineage>
        <taxon>Eukaryota</taxon>
        <taxon>Fungi</taxon>
        <taxon>Dikarya</taxon>
        <taxon>Ascomycota</taxon>
        <taxon>Pezizomycotina</taxon>
        <taxon>Eurotiomycetes</taxon>
        <taxon>Eurotiomycetidae</taxon>
        <taxon>Eurotiales</taxon>
        <taxon>Aspergillaceae</taxon>
        <taxon>Penicillium</taxon>
    </lineage>
</organism>
<keyword evidence="10" id="KW-0119">Carbohydrate metabolism</keyword>